<keyword evidence="6" id="KW-1185">Reference proteome</keyword>
<evidence type="ECO:0000256" key="4">
    <source>
        <dbReference type="SAM" id="MobiDB-lite"/>
    </source>
</evidence>
<dbReference type="PANTHER" id="PTHR21013">
    <property type="entry name" value="ATP SYNTHASE MITOCHONDRIAL F1 COMPLEX ASSEMBLY FACTOR 2/ATP12 PROTEIN, MITOCHONDRIAL PRECURSOR"/>
    <property type="match status" value="1"/>
</dbReference>
<name>A0A7Y0AUJ4_9HYPH</name>
<evidence type="ECO:0000256" key="2">
    <source>
        <dbReference type="ARBA" id="ARBA00022946"/>
    </source>
</evidence>
<accession>A0A7Y0AUJ4</accession>
<proteinExistence type="inferred from homology"/>
<organism evidence="5 6">
    <name type="scientific">Rhizobium terricola</name>
    <dbReference type="NCBI Taxonomy" id="2728849"/>
    <lineage>
        <taxon>Bacteria</taxon>
        <taxon>Pseudomonadati</taxon>
        <taxon>Pseudomonadota</taxon>
        <taxon>Alphaproteobacteria</taxon>
        <taxon>Hyphomicrobiales</taxon>
        <taxon>Rhizobiaceae</taxon>
        <taxon>Rhizobium/Agrobacterium group</taxon>
        <taxon>Rhizobium</taxon>
    </lineage>
</organism>
<dbReference type="Gene3D" id="3.30.2180.10">
    <property type="entry name" value="ATP12-like"/>
    <property type="match status" value="1"/>
</dbReference>
<dbReference type="SUPFAM" id="SSF160909">
    <property type="entry name" value="ATP12-like"/>
    <property type="match status" value="1"/>
</dbReference>
<keyword evidence="2" id="KW-0809">Transit peptide</keyword>
<dbReference type="PANTHER" id="PTHR21013:SF10">
    <property type="entry name" value="ATP SYNTHASE MITOCHONDRIAL F1 COMPLEX ASSEMBLY FACTOR 2"/>
    <property type="match status" value="1"/>
</dbReference>
<dbReference type="InterPro" id="IPR011419">
    <property type="entry name" value="ATP12_ATP_synth-F1-assembly"/>
</dbReference>
<dbReference type="GO" id="GO:0043461">
    <property type="term" value="P:proton-transporting ATP synthase complex assembly"/>
    <property type="evidence" value="ECO:0007669"/>
    <property type="project" value="InterPro"/>
</dbReference>
<evidence type="ECO:0000313" key="5">
    <source>
        <dbReference type="EMBL" id="NML73718.1"/>
    </source>
</evidence>
<dbReference type="EMBL" id="JABBGK010000001">
    <property type="protein sequence ID" value="NML73718.1"/>
    <property type="molecule type" value="Genomic_DNA"/>
</dbReference>
<dbReference type="Gene3D" id="1.10.3580.10">
    <property type="entry name" value="ATP12 ATPase"/>
    <property type="match status" value="1"/>
</dbReference>
<dbReference type="Proteomes" id="UP000541470">
    <property type="component" value="Unassembled WGS sequence"/>
</dbReference>
<comment type="similarity">
    <text evidence="1">Belongs to the ATP12 family.</text>
</comment>
<keyword evidence="3" id="KW-0143">Chaperone</keyword>
<dbReference type="RefSeq" id="WP_169588259.1">
    <property type="nucleotide sequence ID" value="NZ_JABBGK010000001.1"/>
</dbReference>
<protein>
    <submittedName>
        <fullName evidence="5">ATPase</fullName>
    </submittedName>
</protein>
<feature type="region of interest" description="Disordered" evidence="4">
    <location>
        <begin position="1"/>
        <end position="21"/>
    </location>
</feature>
<evidence type="ECO:0000256" key="1">
    <source>
        <dbReference type="ARBA" id="ARBA00008231"/>
    </source>
</evidence>
<sequence>MRDELSDIFGTSVPEPSHEDPVRRAQIQMKRPQAKRFYTTVTVEPEGEGFSVKLDGKGVKTPGKRPLTLPTHAAAELVAAEWRAQVETIDPENMPATRLANTAIDAVADQADEVFDDIVRYSGSDMLCYRADGPEALVERQRLRWDPVLGWAASAHKARFILIEGVIHQEQPAEAIEAFAAALSVDKSPLALACLHVITNLTGSAILALAFRDRFLSVDDAWGLAHLDEDWTEEHWGVDLEAQARRARRYIDFAAAAAVFEAQQARG</sequence>
<gene>
    <name evidence="5" type="ORF">HHL25_06205</name>
</gene>
<dbReference type="InterPro" id="IPR023335">
    <property type="entry name" value="ATP12_ortho_dom_sf"/>
</dbReference>
<dbReference type="AlphaFoldDB" id="A0A7Y0AUJ4"/>
<evidence type="ECO:0000313" key="6">
    <source>
        <dbReference type="Proteomes" id="UP000541470"/>
    </source>
</evidence>
<evidence type="ECO:0000256" key="3">
    <source>
        <dbReference type="ARBA" id="ARBA00023186"/>
    </source>
</evidence>
<reference evidence="5 6" key="1">
    <citation type="submission" date="2020-04" db="EMBL/GenBank/DDBJ databases">
        <title>Rhizobium sp. S-51 isolated from soil.</title>
        <authorList>
            <person name="Dahal R.H."/>
        </authorList>
    </citation>
    <scope>NUCLEOTIDE SEQUENCE [LARGE SCALE GENOMIC DNA]</scope>
    <source>
        <strain evidence="5 6">S-51</strain>
    </source>
</reference>
<dbReference type="InterPro" id="IPR042272">
    <property type="entry name" value="ATP12_ATP_synth-F1-assembly_N"/>
</dbReference>
<comment type="caution">
    <text evidence="5">The sequence shown here is derived from an EMBL/GenBank/DDBJ whole genome shotgun (WGS) entry which is preliminary data.</text>
</comment>
<dbReference type="Pfam" id="PF07542">
    <property type="entry name" value="ATP12"/>
    <property type="match status" value="1"/>
</dbReference>